<gene>
    <name evidence="2" type="ORF">ACFOEJ_11015</name>
</gene>
<sequence length="241" mass="27703">MNLSKNQDQLFKELNNIERSQELKKATYLKLQNRMQKKRSYPVMPAVISVALVAVTCFLVFSFLNDPPETAGPPTDVEAIEEVLNTQLNKPEDEFFDIVYAKWQRMEEVYAADTELTSDPMEGTLELLAYDEYIEKQFKPYFTDNGFDNFKVQPMDFHYFFAMDNQRNYEMELLDLDIEQSENTSTNYSFSAEVEYTDPTGGSNVYNLMGKAIVPEKGKIGSIQFTDVDGLQQQISDDANS</sequence>
<keyword evidence="1" id="KW-1133">Transmembrane helix</keyword>
<dbReference type="EMBL" id="JBHRUJ010000016">
    <property type="protein sequence ID" value="MFC3211605.1"/>
    <property type="molecule type" value="Genomic_DNA"/>
</dbReference>
<accession>A0ABV7KQ83</accession>
<proteinExistence type="predicted"/>
<evidence type="ECO:0000256" key="1">
    <source>
        <dbReference type="SAM" id="Phobius"/>
    </source>
</evidence>
<evidence type="ECO:0000313" key="2">
    <source>
        <dbReference type="EMBL" id="MFC3211605.1"/>
    </source>
</evidence>
<keyword evidence="3" id="KW-1185">Reference proteome</keyword>
<reference evidence="3" key="1">
    <citation type="journal article" date="2019" name="Int. J. Syst. Evol. Microbiol.">
        <title>The Global Catalogue of Microorganisms (GCM) 10K type strain sequencing project: providing services to taxonomists for standard genome sequencing and annotation.</title>
        <authorList>
            <consortium name="The Broad Institute Genomics Platform"/>
            <consortium name="The Broad Institute Genome Sequencing Center for Infectious Disease"/>
            <person name="Wu L."/>
            <person name="Ma J."/>
        </authorList>
    </citation>
    <scope>NUCLEOTIDE SEQUENCE [LARGE SCALE GENOMIC DNA]</scope>
    <source>
        <strain evidence="3">CCM 320</strain>
    </source>
</reference>
<keyword evidence="1" id="KW-0812">Transmembrane</keyword>
<comment type="caution">
    <text evidence="2">The sequence shown here is derived from an EMBL/GenBank/DDBJ whole genome shotgun (WGS) entry which is preliminary data.</text>
</comment>
<evidence type="ECO:0000313" key="3">
    <source>
        <dbReference type="Proteomes" id="UP001595625"/>
    </source>
</evidence>
<feature type="transmembrane region" description="Helical" evidence="1">
    <location>
        <begin position="43"/>
        <end position="64"/>
    </location>
</feature>
<dbReference type="RefSeq" id="WP_117312250.1">
    <property type="nucleotide sequence ID" value="NZ_JBHRUJ010000016.1"/>
</dbReference>
<organism evidence="2 3">
    <name type="scientific">Planomicrobium okeanokoites</name>
    <name type="common">Planococcus okeanokoites</name>
    <name type="synonym">Flavobacterium okeanokoites</name>
    <dbReference type="NCBI Taxonomy" id="244"/>
    <lineage>
        <taxon>Bacteria</taxon>
        <taxon>Bacillati</taxon>
        <taxon>Bacillota</taxon>
        <taxon>Bacilli</taxon>
        <taxon>Bacillales</taxon>
        <taxon>Caryophanaceae</taxon>
        <taxon>Planomicrobium</taxon>
    </lineage>
</organism>
<protein>
    <submittedName>
        <fullName evidence="2">Uncharacterized protein</fullName>
    </submittedName>
</protein>
<name>A0ABV7KQ83_PLAOK</name>
<dbReference type="Proteomes" id="UP001595625">
    <property type="component" value="Unassembled WGS sequence"/>
</dbReference>
<keyword evidence="1" id="KW-0472">Membrane</keyword>